<feature type="chain" id="PRO_5037617651" evidence="1">
    <location>
        <begin position="25"/>
        <end position="236"/>
    </location>
</feature>
<feature type="signal peptide" evidence="1">
    <location>
        <begin position="1"/>
        <end position="24"/>
    </location>
</feature>
<dbReference type="GeneID" id="90529679"/>
<dbReference type="SUPFAM" id="SSF52266">
    <property type="entry name" value="SGNH hydrolase"/>
    <property type="match status" value="1"/>
</dbReference>
<sequence>MKTSAKFFVSALLLAGAFVPECAAQDWPNLNCYREANATLMEARQSDPDDARIDWVVFMGDSGTQGWTEKDPEFFTSNHFIGRGINGQTTPQMLLRFRQDVIDLSPKAVVILGGANDVAGNTGPSSLKMIMDNIKSMVELARANGIKVVLCSVLPSNHFYWIPELKPADTLIELNRQIKAYADANHIPYADYHSALVDDQKGLNEAYRIDTAHPSLEGYKLIEPLVLQAIKEALAQ</sequence>
<reference evidence="3" key="1">
    <citation type="journal article" date="2021" name="PeerJ">
        <title>Extensive microbial diversity within the chicken gut microbiome revealed by metagenomics and culture.</title>
        <authorList>
            <person name="Gilroy R."/>
            <person name="Ravi A."/>
            <person name="Getino M."/>
            <person name="Pursley I."/>
            <person name="Horton D.L."/>
            <person name="Alikhan N.F."/>
            <person name="Baker D."/>
            <person name="Gharbi K."/>
            <person name="Hall N."/>
            <person name="Watson M."/>
            <person name="Adriaenssens E.M."/>
            <person name="Foster-Nyarko E."/>
            <person name="Jarju S."/>
            <person name="Secka A."/>
            <person name="Antonio M."/>
            <person name="Oren A."/>
            <person name="Chaudhuri R.R."/>
            <person name="La Ragione R."/>
            <person name="Hildebrand F."/>
            <person name="Pallen M.J."/>
        </authorList>
    </citation>
    <scope>NUCLEOTIDE SEQUENCE</scope>
    <source>
        <strain evidence="3">CHK121-7720</strain>
    </source>
</reference>
<dbReference type="InterPro" id="IPR051532">
    <property type="entry name" value="Ester_Hydrolysis_Enzymes"/>
</dbReference>
<evidence type="ECO:0000259" key="2">
    <source>
        <dbReference type="Pfam" id="PF13472"/>
    </source>
</evidence>
<evidence type="ECO:0000256" key="1">
    <source>
        <dbReference type="SAM" id="SignalP"/>
    </source>
</evidence>
<reference evidence="3" key="2">
    <citation type="submission" date="2021-09" db="EMBL/GenBank/DDBJ databases">
        <authorList>
            <person name="Gilroy R."/>
        </authorList>
    </citation>
    <scope>NUCLEOTIDE SEQUENCE</scope>
    <source>
        <strain evidence="3">CHK121-7720</strain>
    </source>
</reference>
<dbReference type="GO" id="GO:0004622">
    <property type="term" value="F:phosphatidylcholine lysophospholipase activity"/>
    <property type="evidence" value="ECO:0007669"/>
    <property type="project" value="TreeGrafter"/>
</dbReference>
<dbReference type="Proteomes" id="UP000757103">
    <property type="component" value="Unassembled WGS sequence"/>
</dbReference>
<dbReference type="InterPro" id="IPR013830">
    <property type="entry name" value="SGNH_hydro"/>
</dbReference>
<evidence type="ECO:0000313" key="4">
    <source>
        <dbReference type="Proteomes" id="UP000757103"/>
    </source>
</evidence>
<dbReference type="PANTHER" id="PTHR30383">
    <property type="entry name" value="THIOESTERASE 1/PROTEASE 1/LYSOPHOSPHOLIPASE L1"/>
    <property type="match status" value="1"/>
</dbReference>
<proteinExistence type="predicted"/>
<dbReference type="InterPro" id="IPR036514">
    <property type="entry name" value="SGNH_hydro_sf"/>
</dbReference>
<keyword evidence="1" id="KW-0732">Signal</keyword>
<dbReference type="Gene3D" id="3.40.50.1110">
    <property type="entry name" value="SGNH hydrolase"/>
    <property type="match status" value="1"/>
</dbReference>
<organism evidence="3 4">
    <name type="scientific">Barnesiella viscericola</name>
    <dbReference type="NCBI Taxonomy" id="397865"/>
    <lineage>
        <taxon>Bacteria</taxon>
        <taxon>Pseudomonadati</taxon>
        <taxon>Bacteroidota</taxon>
        <taxon>Bacteroidia</taxon>
        <taxon>Bacteroidales</taxon>
        <taxon>Barnesiellaceae</taxon>
        <taxon>Barnesiella</taxon>
    </lineage>
</organism>
<name>A0A921MT13_9BACT</name>
<dbReference type="CDD" id="cd04501">
    <property type="entry name" value="SGNH_hydrolase_like_4"/>
    <property type="match status" value="1"/>
</dbReference>
<comment type="caution">
    <text evidence="3">The sequence shown here is derived from an EMBL/GenBank/DDBJ whole genome shotgun (WGS) entry which is preliminary data.</text>
</comment>
<gene>
    <name evidence="3" type="ORF">K8U91_11245</name>
</gene>
<keyword evidence="3" id="KW-0378">Hydrolase</keyword>
<evidence type="ECO:0000313" key="3">
    <source>
        <dbReference type="EMBL" id="HJG90030.1"/>
    </source>
</evidence>
<dbReference type="RefSeq" id="WP_025279017.1">
    <property type="nucleotide sequence ID" value="NZ_DYUD01000030.1"/>
</dbReference>
<protein>
    <submittedName>
        <fullName evidence="3">SGNH/GDSL hydrolase family protein</fullName>
    </submittedName>
</protein>
<feature type="domain" description="SGNH hydrolase-type esterase" evidence="2">
    <location>
        <begin position="58"/>
        <end position="221"/>
    </location>
</feature>
<dbReference type="AlphaFoldDB" id="A0A921MT13"/>
<dbReference type="Pfam" id="PF13472">
    <property type="entry name" value="Lipase_GDSL_2"/>
    <property type="match status" value="1"/>
</dbReference>
<dbReference type="EMBL" id="DYUD01000030">
    <property type="protein sequence ID" value="HJG90030.1"/>
    <property type="molecule type" value="Genomic_DNA"/>
</dbReference>
<accession>A0A921MT13</accession>
<dbReference type="PANTHER" id="PTHR30383:SF5">
    <property type="entry name" value="SGNH HYDROLASE-TYPE ESTERASE DOMAIN-CONTAINING PROTEIN"/>
    <property type="match status" value="1"/>
</dbReference>